<dbReference type="EMBL" id="AB113649">
    <property type="protein sequence ID" value="BAC79227.1"/>
    <property type="molecule type" value="Genomic_DNA"/>
</dbReference>
<dbReference type="SUPFAM" id="SSF54427">
    <property type="entry name" value="NTF2-like"/>
    <property type="match status" value="1"/>
</dbReference>
<dbReference type="OrthoDB" id="7446267at2"/>
<dbReference type="Pfam" id="PF00866">
    <property type="entry name" value="Ring_hydroxyl_B"/>
    <property type="match status" value="1"/>
</dbReference>
<dbReference type="GO" id="GO:0051213">
    <property type="term" value="F:dioxygenase activity"/>
    <property type="evidence" value="ECO:0007669"/>
    <property type="project" value="UniProtKB-KW"/>
</dbReference>
<geneLocation type="plasmid" evidence="3 5">
    <name>pBt40</name>
</geneLocation>
<reference evidence="4" key="1">
    <citation type="journal article" date="2005" name="Microbiology (Mosc.)">
        <title>bph genes of the thermophilic PCB degrader, Bacillus sp. JF8: characterization of the divergent ring-hydroxylating dioxygenase and hydrolase genes upstream of the Mn-dependent BphC.</title>
        <authorList>
            <person name="Mukerjee-Dhar G."/>
            <person name="Shimura M."/>
            <person name="Miyazawa D."/>
            <person name="Kimbara K."/>
            <person name="Hatta T."/>
        </authorList>
    </citation>
    <scope>NUCLEOTIDE SEQUENCE</scope>
    <source>
        <strain evidence="4">JF8</strain>
    </source>
</reference>
<reference evidence="3 5" key="2">
    <citation type="journal article" date="2014" name="Genome Announc.">
        <title>Complete Genome Sequence of the Thermophilic Polychlorinated Biphenyl Degrader Geobacillus sp. Strain JF8 (NBRC 109937).</title>
        <authorList>
            <person name="Shintani M."/>
            <person name="Ohtsubo Y."/>
            <person name="Fukuda K."/>
            <person name="Hosoyama A."/>
            <person name="Ohji S."/>
            <person name="Yamazoe A."/>
            <person name="Fujita N."/>
            <person name="Nagata Y."/>
            <person name="Tsuda M."/>
            <person name="Hatta T."/>
            <person name="Kimbara K."/>
        </authorList>
    </citation>
    <scope>NUCLEOTIDE SEQUENCE [LARGE SCALE GENOMIC DNA]</scope>
    <source>
        <strain evidence="3 5">JF8</strain>
        <plasmid evidence="3">pBt40</plasmid>
    </source>
</reference>
<accession>S5ZAN4</accession>
<sequence length="170" mass="19923">MKLELNSDVYVEVCRFLFREARLLDARAFREWLGLLTDDIVYRVPLRVTREKGQGSGFLNNMAHMDEDRQTLEMRIHRLETEYAWAEDPPSRTRHFVSNIEIAPGTNENELEVNSNLLVYRSRGDSPAFDILSAERQDVLRLVDEEWKLARRTILLDQTTLSTHNLSIFL</sequence>
<dbReference type="Proteomes" id="UP000015500">
    <property type="component" value="Plasmid pBt40"/>
</dbReference>
<protein>
    <submittedName>
        <fullName evidence="3">Small subunit of biphenly dioxygenase</fullName>
    </submittedName>
    <submittedName>
        <fullName evidence="4">Small subunit of biphenyl dioxygenase</fullName>
    </submittedName>
</protein>
<organism evidence="4">
    <name type="scientific">Geobacillus genomosp. 3</name>
    <dbReference type="NCBI Taxonomy" id="1921421"/>
    <lineage>
        <taxon>Bacteria</taxon>
        <taxon>Bacillati</taxon>
        <taxon>Bacillota</taxon>
        <taxon>Bacilli</taxon>
        <taxon>Bacillales</taxon>
        <taxon>Anoxybacillaceae</taxon>
        <taxon>Geobacillus</taxon>
    </lineage>
</organism>
<dbReference type="GO" id="GO:0019380">
    <property type="term" value="P:3-phenylpropionate catabolic process"/>
    <property type="evidence" value="ECO:0007669"/>
    <property type="project" value="TreeGrafter"/>
</dbReference>
<dbReference type="KEGG" id="gjf:M493_00015"/>
<dbReference type="InterPro" id="IPR000391">
    <property type="entry name" value="Rng_hydr_dOase-bsu"/>
</dbReference>
<evidence type="ECO:0000256" key="2">
    <source>
        <dbReference type="ARBA" id="ARBA00023002"/>
    </source>
</evidence>
<keyword evidence="3" id="KW-0614">Plasmid</keyword>
<dbReference type="EMBL" id="CP006255">
    <property type="protein sequence ID" value="AGT33882.1"/>
    <property type="molecule type" value="Genomic_DNA"/>
</dbReference>
<evidence type="ECO:0000313" key="4">
    <source>
        <dbReference type="EMBL" id="BAC79227.1"/>
    </source>
</evidence>
<dbReference type="InterPro" id="IPR032710">
    <property type="entry name" value="NTF2-like_dom_sf"/>
</dbReference>
<proteinExistence type="inferred from homology"/>
<gene>
    <name evidence="4" type="primary">bphA2</name>
    <name evidence="3" type="ORF">M493_00015</name>
</gene>
<dbReference type="CDD" id="cd00667">
    <property type="entry name" value="ring_hydroxylating_dioxygenases_beta"/>
    <property type="match status" value="1"/>
</dbReference>
<dbReference type="RefSeq" id="WP_020961661.1">
    <property type="nucleotide sequence ID" value="NC_022092.1"/>
</dbReference>
<dbReference type="PANTHER" id="PTHR41534">
    <property type="entry name" value="BLR3401 PROTEIN"/>
    <property type="match status" value="1"/>
</dbReference>
<evidence type="ECO:0000256" key="1">
    <source>
        <dbReference type="ARBA" id="ARBA00009570"/>
    </source>
</evidence>
<dbReference type="HOGENOM" id="CLU_102527_1_1_9"/>
<comment type="similarity">
    <text evidence="1">Belongs to the bacterial ring-hydroxylating dioxygenase beta subunit family.</text>
</comment>
<keyword evidence="2" id="KW-0560">Oxidoreductase</keyword>
<keyword evidence="4" id="KW-0223">Dioxygenase</keyword>
<dbReference type="NCBIfam" id="NF007479">
    <property type="entry name" value="PRK10069.1"/>
    <property type="match status" value="1"/>
</dbReference>
<evidence type="ECO:0000313" key="3">
    <source>
        <dbReference type="EMBL" id="AGT33882.1"/>
    </source>
</evidence>
<name>Q7WZF0_GEOG3</name>
<accession>Q7WZF0</accession>
<keyword evidence="5" id="KW-1185">Reference proteome</keyword>
<dbReference type="AlphaFoldDB" id="Q7WZF0"/>
<dbReference type="PANTHER" id="PTHR41534:SF2">
    <property type="entry name" value="3-PHENYLPROPIONATE_CINNAMIC ACID DIOXYGENASE SUBUNIT BETA"/>
    <property type="match status" value="1"/>
</dbReference>
<evidence type="ECO:0000313" key="5">
    <source>
        <dbReference type="Proteomes" id="UP000015500"/>
    </source>
</evidence>
<dbReference type="Gene3D" id="3.10.450.50">
    <property type="match status" value="1"/>
</dbReference>